<feature type="region of interest" description="Disordered" evidence="1">
    <location>
        <begin position="1"/>
        <end position="45"/>
    </location>
</feature>
<evidence type="ECO:0000313" key="3">
    <source>
        <dbReference type="Proteomes" id="UP001595613"/>
    </source>
</evidence>
<dbReference type="Proteomes" id="UP001595613">
    <property type="component" value="Unassembled WGS sequence"/>
</dbReference>
<evidence type="ECO:0000313" key="2">
    <source>
        <dbReference type="EMBL" id="MFC3703384.1"/>
    </source>
</evidence>
<name>A0ABV7WYK3_9HYPH</name>
<dbReference type="EMBL" id="JBHRYD010000001">
    <property type="protein sequence ID" value="MFC3703384.1"/>
    <property type="molecule type" value="Genomic_DNA"/>
</dbReference>
<comment type="caution">
    <text evidence="2">The sequence shown here is derived from an EMBL/GenBank/DDBJ whole genome shotgun (WGS) entry which is preliminary data.</text>
</comment>
<gene>
    <name evidence="2" type="ORF">ACFOOL_01285</name>
</gene>
<evidence type="ECO:0000256" key="1">
    <source>
        <dbReference type="SAM" id="MobiDB-lite"/>
    </source>
</evidence>
<dbReference type="RefSeq" id="WP_380094156.1">
    <property type="nucleotide sequence ID" value="NZ_JBHRYD010000001.1"/>
</dbReference>
<feature type="compositionally biased region" description="Basic and acidic residues" evidence="1">
    <location>
        <begin position="1"/>
        <end position="34"/>
    </location>
</feature>
<keyword evidence="3" id="KW-1185">Reference proteome</keyword>
<organism evidence="2 3">
    <name type="scientific">Devosia honganensis</name>
    <dbReference type="NCBI Taxonomy" id="1610527"/>
    <lineage>
        <taxon>Bacteria</taxon>
        <taxon>Pseudomonadati</taxon>
        <taxon>Pseudomonadota</taxon>
        <taxon>Alphaproteobacteria</taxon>
        <taxon>Hyphomicrobiales</taxon>
        <taxon>Devosiaceae</taxon>
        <taxon>Devosia</taxon>
    </lineage>
</organism>
<sequence length="45" mass="5083">MNDKKPKPPPEETRPGKQQDDNIDDLGRRPDGSRQEQPAKGTPTR</sequence>
<accession>A0ABV7WYK3</accession>
<protein>
    <submittedName>
        <fullName evidence="2">Uncharacterized protein</fullName>
    </submittedName>
</protein>
<reference evidence="3" key="1">
    <citation type="journal article" date="2019" name="Int. J. Syst. Evol. Microbiol.">
        <title>The Global Catalogue of Microorganisms (GCM) 10K type strain sequencing project: providing services to taxonomists for standard genome sequencing and annotation.</title>
        <authorList>
            <consortium name="The Broad Institute Genomics Platform"/>
            <consortium name="The Broad Institute Genome Sequencing Center for Infectious Disease"/>
            <person name="Wu L."/>
            <person name="Ma J."/>
        </authorList>
    </citation>
    <scope>NUCLEOTIDE SEQUENCE [LARGE SCALE GENOMIC DNA]</scope>
    <source>
        <strain evidence="3">KCTC 42281</strain>
    </source>
</reference>
<proteinExistence type="predicted"/>